<protein>
    <recommendedName>
        <fullName evidence="3">Cthe-2314-like HEPN domain-containing protein</fullName>
    </recommendedName>
</protein>
<name>W7UFI1_RUMFL</name>
<dbReference type="AlphaFoldDB" id="W7UFI1"/>
<dbReference type="OrthoDB" id="2043563at2"/>
<evidence type="ECO:0000313" key="1">
    <source>
        <dbReference type="EMBL" id="EWM53951.1"/>
    </source>
</evidence>
<accession>W7UFI1</accession>
<proteinExistence type="predicted"/>
<organism evidence="1 2">
    <name type="scientific">Ruminococcus flavefaciens 007c</name>
    <dbReference type="NCBI Taxonomy" id="1341157"/>
    <lineage>
        <taxon>Bacteria</taxon>
        <taxon>Bacillati</taxon>
        <taxon>Bacillota</taxon>
        <taxon>Clostridia</taxon>
        <taxon>Eubacteriales</taxon>
        <taxon>Oscillospiraceae</taxon>
        <taxon>Ruminococcus</taxon>
    </lineage>
</organism>
<evidence type="ECO:0000313" key="2">
    <source>
        <dbReference type="Proteomes" id="UP000019365"/>
    </source>
</evidence>
<dbReference type="PATRIC" id="fig|1341157.4.peg.1314"/>
<reference evidence="1 2" key="1">
    <citation type="journal article" date="2014" name="PLoS ONE">
        <title>Rumen cellulosomics: divergent fiber-degrading strategies revealed by comparative genome-wide analysis of six ruminococcal strains.</title>
        <authorList>
            <person name="Dassa B."/>
            <person name="Borovok I."/>
            <person name="Ruimy-Israeli V."/>
            <person name="Lamed R."/>
            <person name="Flint H.J."/>
            <person name="Duncan S.H."/>
            <person name="Henrissat B."/>
            <person name="Coutinho P."/>
            <person name="Morrison M."/>
            <person name="Mosoni P."/>
            <person name="Yeoman C.J."/>
            <person name="White B.A."/>
            <person name="Bayer E.A."/>
        </authorList>
    </citation>
    <scope>NUCLEOTIDE SEQUENCE [LARGE SCALE GENOMIC DNA]</scope>
    <source>
        <strain evidence="1 2">007c</strain>
    </source>
</reference>
<keyword evidence="2" id="KW-1185">Reference proteome</keyword>
<evidence type="ECO:0008006" key="3">
    <source>
        <dbReference type="Google" id="ProtNLM"/>
    </source>
</evidence>
<comment type="caution">
    <text evidence="1">The sequence shown here is derived from an EMBL/GenBank/DDBJ whole genome shotgun (WGS) entry which is preliminary data.</text>
</comment>
<gene>
    <name evidence="1" type="ORF">RF007C_03305</name>
</gene>
<dbReference type="EMBL" id="ATAX01000022">
    <property type="protein sequence ID" value="EWM53951.1"/>
    <property type="molecule type" value="Genomic_DNA"/>
</dbReference>
<sequence length="201" mass="24276">MSNLKRLDRDFYRSIKNMSNEEMAAFLDRQAKLAVEDYKKEHDLSIQTDEKGKYIGMSRDLFKIIHSELIQQVQTIEYNLKIIYSKVQPGDFCDNYESIEKLNLGRIIAELKKIGNEADYLTLTEEDYRLLDEIREIRNYWCHQCYIDFGYIPNNDEREAKFQEIAEKLHFDEPRTWKLSRKIENIRLYVVKKYDKKKSHR</sequence>
<dbReference type="RefSeq" id="WP_037298420.1">
    <property type="nucleotide sequence ID" value="NZ_ATAX01000022.1"/>
</dbReference>
<dbReference type="Proteomes" id="UP000019365">
    <property type="component" value="Unassembled WGS sequence"/>
</dbReference>